<dbReference type="Proteomes" id="UP000007721">
    <property type="component" value="Chromosome"/>
</dbReference>
<feature type="transmembrane region" description="Helical" evidence="1">
    <location>
        <begin position="29"/>
        <end position="58"/>
    </location>
</feature>
<evidence type="ECO:0000313" key="3">
    <source>
        <dbReference type="Proteomes" id="UP000007721"/>
    </source>
</evidence>
<dbReference type="OrthoDB" id="960433at2"/>
<dbReference type="AlphaFoldDB" id="B9M1I8"/>
<dbReference type="RefSeq" id="WP_012647798.1">
    <property type="nucleotide sequence ID" value="NC_011979.1"/>
</dbReference>
<evidence type="ECO:0000256" key="1">
    <source>
        <dbReference type="SAM" id="Phobius"/>
    </source>
</evidence>
<evidence type="ECO:0000313" key="2">
    <source>
        <dbReference type="EMBL" id="ACM21070.1"/>
    </source>
</evidence>
<organism evidence="2 3">
    <name type="scientific">Geotalea daltonii (strain DSM 22248 / JCM 15807 / FRC-32)</name>
    <name type="common">Geobacter daltonii</name>
    <dbReference type="NCBI Taxonomy" id="316067"/>
    <lineage>
        <taxon>Bacteria</taxon>
        <taxon>Pseudomonadati</taxon>
        <taxon>Thermodesulfobacteriota</taxon>
        <taxon>Desulfuromonadia</taxon>
        <taxon>Geobacterales</taxon>
        <taxon>Geobacteraceae</taxon>
        <taxon>Geotalea</taxon>
    </lineage>
</organism>
<protein>
    <submittedName>
        <fullName evidence="2">Uncharacterized protein</fullName>
    </submittedName>
</protein>
<gene>
    <name evidence="2" type="ordered locus">Geob_2720</name>
</gene>
<feature type="transmembrane region" description="Helical" evidence="1">
    <location>
        <begin position="132"/>
        <end position="151"/>
    </location>
</feature>
<proteinExistence type="predicted"/>
<reference evidence="2 3" key="1">
    <citation type="submission" date="2009-01" db="EMBL/GenBank/DDBJ databases">
        <title>Complete sequence of Geobacter sp. FRC-32.</title>
        <authorList>
            <consortium name="US DOE Joint Genome Institute"/>
            <person name="Lucas S."/>
            <person name="Copeland A."/>
            <person name="Lapidus A."/>
            <person name="Glavina del Rio T."/>
            <person name="Dalin E."/>
            <person name="Tice H."/>
            <person name="Bruce D."/>
            <person name="Goodwin L."/>
            <person name="Pitluck S."/>
            <person name="Saunders E."/>
            <person name="Brettin T."/>
            <person name="Detter J.C."/>
            <person name="Han C."/>
            <person name="Larimer F."/>
            <person name="Land M."/>
            <person name="Hauser L."/>
            <person name="Kyrpides N."/>
            <person name="Ovchinnikova G."/>
            <person name="Kostka J."/>
            <person name="Richardson P."/>
        </authorList>
    </citation>
    <scope>NUCLEOTIDE SEQUENCE [LARGE SCALE GENOMIC DNA]</scope>
    <source>
        <strain evidence="3">DSM 22248 / JCM 15807 / FRC-32</strain>
    </source>
</reference>
<dbReference type="HOGENOM" id="CLU_965629_0_0_7"/>
<accession>B9M1I8</accession>
<keyword evidence="1" id="KW-0472">Membrane</keyword>
<dbReference type="EMBL" id="CP001390">
    <property type="protein sequence ID" value="ACM21070.1"/>
    <property type="molecule type" value="Genomic_DNA"/>
</dbReference>
<name>B9M1I8_GEODF</name>
<keyword evidence="1" id="KW-1133">Transmembrane helix</keyword>
<keyword evidence="3" id="KW-1185">Reference proteome</keyword>
<feature type="transmembrane region" description="Helical" evidence="1">
    <location>
        <begin position="70"/>
        <end position="89"/>
    </location>
</feature>
<feature type="transmembrane region" description="Helical" evidence="1">
    <location>
        <begin position="101"/>
        <end position="120"/>
    </location>
</feature>
<dbReference type="STRING" id="316067.Geob_2720"/>
<dbReference type="KEGG" id="geo:Geob_2720"/>
<keyword evidence="1" id="KW-0812">Transmembrane</keyword>
<sequence>MTELFSPPHDRVTLRNSLREAIGKTRRDAAIFAVLTVILTPIFLAGATVVLIFALAFVDLPLVDNLGYERSIVTGVNLALAFMAASYFLKPKEPYQRHKSDEAWLMIALALYCALFLLSYGTSLSHSHPIGFWSLYLGIALTMLGCIGHAYEPQEDYYLGWLSGPVLVDNPFTIQDDIDRAHVSLGFAVALANLVLTSYDEIFGSKWLWQGLKESEISASVEFLEALAINDGSRARSVVAKVGKTSSLGMIRALVKLEMIRINKGVVRLSLKGREFVGVKAFG</sequence>